<keyword evidence="1" id="KW-1133">Transmembrane helix</keyword>
<keyword evidence="1" id="KW-0472">Membrane</keyword>
<keyword evidence="4" id="KW-1185">Reference proteome</keyword>
<accession>A0A1M5GZK2</accession>
<proteinExistence type="predicted"/>
<dbReference type="Pfam" id="PF02811">
    <property type="entry name" value="PHP"/>
    <property type="match status" value="1"/>
</dbReference>
<dbReference type="Gene3D" id="3.20.20.140">
    <property type="entry name" value="Metal-dependent hydrolases"/>
    <property type="match status" value="1"/>
</dbReference>
<name>A0A1M5GZK2_9ALTE</name>
<dbReference type="SUPFAM" id="SSF89550">
    <property type="entry name" value="PHP domain-like"/>
    <property type="match status" value="1"/>
</dbReference>
<dbReference type="InterPro" id="IPR016195">
    <property type="entry name" value="Pol/histidinol_Pase-like"/>
</dbReference>
<reference evidence="4" key="1">
    <citation type="submission" date="2016-11" db="EMBL/GenBank/DDBJ databases">
        <authorList>
            <person name="Varghese N."/>
            <person name="Submissions S."/>
        </authorList>
    </citation>
    <scope>NUCLEOTIDE SEQUENCE [LARGE SCALE GENOMIC DNA]</scope>
    <source>
        <strain evidence="4">CGMCC 1.8995</strain>
    </source>
</reference>
<dbReference type="RefSeq" id="WP_073319492.1">
    <property type="nucleotide sequence ID" value="NZ_FQWD01000002.1"/>
</dbReference>
<organism evidence="3 4">
    <name type="scientific">Marisediminitalea aggregata</name>
    <dbReference type="NCBI Taxonomy" id="634436"/>
    <lineage>
        <taxon>Bacteria</taxon>
        <taxon>Pseudomonadati</taxon>
        <taxon>Pseudomonadota</taxon>
        <taxon>Gammaproteobacteria</taxon>
        <taxon>Alteromonadales</taxon>
        <taxon>Alteromonadaceae</taxon>
        <taxon>Marisediminitalea</taxon>
    </lineage>
</organism>
<evidence type="ECO:0000313" key="3">
    <source>
        <dbReference type="EMBL" id="SHG09170.1"/>
    </source>
</evidence>
<dbReference type="OrthoDB" id="9767863at2"/>
<dbReference type="AlphaFoldDB" id="A0A1M5GZK2"/>
<feature type="domain" description="Polymerase/histidinol phosphatase N-terminal" evidence="2">
    <location>
        <begin position="466"/>
        <end position="540"/>
    </location>
</feature>
<dbReference type="GO" id="GO:0003824">
    <property type="term" value="F:catalytic activity"/>
    <property type="evidence" value="ECO:0007669"/>
    <property type="project" value="InterPro"/>
</dbReference>
<evidence type="ECO:0000259" key="2">
    <source>
        <dbReference type="SMART" id="SM00481"/>
    </source>
</evidence>
<keyword evidence="1" id="KW-0812">Transmembrane</keyword>
<protein>
    <submittedName>
        <fullName evidence="3">PHP domain-containing protein</fullName>
    </submittedName>
</protein>
<dbReference type="InterPro" id="IPR003141">
    <property type="entry name" value="Pol/His_phosphatase_N"/>
</dbReference>
<evidence type="ECO:0000313" key="4">
    <source>
        <dbReference type="Proteomes" id="UP000184520"/>
    </source>
</evidence>
<dbReference type="InterPro" id="IPR004013">
    <property type="entry name" value="PHP_dom"/>
</dbReference>
<dbReference type="Proteomes" id="UP000184520">
    <property type="component" value="Unassembled WGS sequence"/>
</dbReference>
<evidence type="ECO:0000256" key="1">
    <source>
        <dbReference type="SAM" id="Phobius"/>
    </source>
</evidence>
<dbReference type="SMART" id="SM00481">
    <property type="entry name" value="POLIIIAc"/>
    <property type="match status" value="1"/>
</dbReference>
<gene>
    <name evidence="3" type="ORF">SAMN05216361_1244</name>
</gene>
<dbReference type="STRING" id="634436.SAMN05216361_1244"/>
<feature type="transmembrane region" description="Helical" evidence="1">
    <location>
        <begin position="20"/>
        <end position="41"/>
    </location>
</feature>
<dbReference type="EMBL" id="FQWD01000002">
    <property type="protein sequence ID" value="SHG09170.1"/>
    <property type="molecule type" value="Genomic_DNA"/>
</dbReference>
<sequence length="850" mass="94226">MTTEATPHPQKKRFWHKRRVVKYTIISALLILIFSISPLVLPTSDLTPSQAAQARAGAARIIKPLMSAKEQATIAVTNEQLTAISDTVSYTVPAVQLRLNSSAMGILMATSITTIPGAVYLNAQCMLVPNLEGKLEFNQCRLGSLPLPGIMVEYLFKGIARVFFGEEALLTFNNILANAQLGNDKLVINFHKPGNLKASVEDRITDTFKVIQELRQLDSADTETITLYLDYIQSHATRSDNTAELVGKTFLFAQSRSITEDPVDENIAALWALTMTLGAPEFARIVAMPVDYSLMLPEKFVLRNRMDLRLHFFFSVALRLASEKQLSVNIGKLKEVMDTAQGGSGYSFRDLTADKSGVELADFAISSEDNARRVQAILAGSKDENLFIPLLHDLPEGFSETAFQRTFGSESDERYLAMENTIDGRIAALPLYSDETSTAYRRAPAVNADVALNQSDITVSQQWYQVDTHIHTRYSDGVYSVVQIAEQASAFGCDAIAITDHGDQNLKQVLSDTFWQDVGKAANANPNLSIMAGLEWNIPPFAGREHVTVLLPQNDQTPAMLSAFRDQFDHYGKSTPVDIDASAAMQWLNQQYAGQSDSPVIIYNHPSRKDASEGENQHDMENWLQQSPYVIGFSGSPGHQKKRGDDNGSYSFKFKTRHGWDPAIAVVGKDWDALLMSGRQIYAARAPSDFHNDNMDYWPCEFSTTHVRATSKSPRHIMAGFKRGHFWAQHGKFVDALSATLEDSNGKVLANAGDTLSTSQTGLQARLTVNLAAKDWQGFATSLDEVTAVIITDQGVDTRTFYPETGKNPYVFTVPLPPRGSHVAVRWFGRSIQPEQHHYQFFTNAVMVQR</sequence>